<dbReference type="Proteomes" id="UP001386955">
    <property type="component" value="Unassembled WGS sequence"/>
</dbReference>
<dbReference type="GO" id="GO:0016757">
    <property type="term" value="F:glycosyltransferase activity"/>
    <property type="evidence" value="ECO:0007669"/>
    <property type="project" value="UniProtKB-KW"/>
</dbReference>
<feature type="signal peptide" evidence="6">
    <location>
        <begin position="1"/>
        <end position="24"/>
    </location>
</feature>
<keyword evidence="3" id="KW-0328">Glycosyltransferase</keyword>
<feature type="domain" description="Exostosin GT47" evidence="7">
    <location>
        <begin position="143"/>
        <end position="426"/>
    </location>
</feature>
<accession>A0AAN9S419</accession>
<gene>
    <name evidence="8" type="ORF">VNO78_23448</name>
</gene>
<evidence type="ECO:0000256" key="1">
    <source>
        <dbReference type="ARBA" id="ARBA00004323"/>
    </source>
</evidence>
<evidence type="ECO:0000256" key="2">
    <source>
        <dbReference type="ARBA" id="ARBA00010271"/>
    </source>
</evidence>
<dbReference type="InterPro" id="IPR004263">
    <property type="entry name" value="Exostosin"/>
</dbReference>
<reference evidence="8 9" key="1">
    <citation type="submission" date="2024-01" db="EMBL/GenBank/DDBJ databases">
        <title>The genomes of 5 underutilized Papilionoideae crops provide insights into root nodulation and disease resistanc.</title>
        <authorList>
            <person name="Jiang F."/>
        </authorList>
    </citation>
    <scope>NUCLEOTIDE SEQUENCE [LARGE SCALE GENOMIC DNA]</scope>
    <source>
        <strain evidence="8">DUOXIRENSHENG_FW03</strain>
        <tissue evidence="8">Leaves</tissue>
    </source>
</reference>
<keyword evidence="4" id="KW-0812">Transmembrane</keyword>
<dbReference type="PANTHER" id="PTHR11062:SF267">
    <property type="entry name" value="EXOSTOSIN FAMILY PROTEIN"/>
    <property type="match status" value="1"/>
</dbReference>
<dbReference type="PANTHER" id="PTHR11062">
    <property type="entry name" value="EXOSTOSIN HEPARAN SULFATE GLYCOSYLTRANSFERASE -RELATED"/>
    <property type="match status" value="1"/>
</dbReference>
<comment type="caution">
    <text evidence="8">The sequence shown here is derived from an EMBL/GenBank/DDBJ whole genome shotgun (WGS) entry which is preliminary data.</text>
</comment>
<evidence type="ECO:0000256" key="3">
    <source>
        <dbReference type="ARBA" id="ARBA00022676"/>
    </source>
</evidence>
<keyword evidence="6" id="KW-0732">Signal</keyword>
<evidence type="ECO:0000313" key="9">
    <source>
        <dbReference type="Proteomes" id="UP001386955"/>
    </source>
</evidence>
<evidence type="ECO:0000256" key="5">
    <source>
        <dbReference type="ARBA" id="ARBA00023034"/>
    </source>
</evidence>
<name>A0AAN9S419_PSOTE</name>
<sequence>MPTMNPWLAFSVTLLFLILIAFFAHNPNEIRVLLPSINILPSPQHLQTLHPAKEQNTTLPLSTHVNATKPLLNHQVATNHVKKRNGNSSLVRIEEDLAEARAAIHAAIQNRNFTLENKEIFAPRGCVYRNPHAFHQSHIEMLKRFKVWTYKEGEVPLAHLGPMSSIYSIEGHMIGEIENRRSPFWARHPNEAHVFMLPISVTQIVRYLYHPLTTYSRDQLMRITLDYTNIIAHRYPYWNRSTGADHFLASCHDWAPDISREESGKEIFKNLIRVLCNANTSEEFKPEKDVSMPEINLQGYKLNSPIPSHDPNNRSILAFFAGGSHGKIREILLEHWKDKDEEVQVHEYLPKGLNYHKLMGQSKFCLCPSGYEVASPRIVESINAGCVPVIVSDYYQLPFSDVLNWSKFSLHIPSRRIIEIKTILKNVPHAKYLKLQKRVMKVQKHFVLNRPAKPFDVFHMILHSIWLRRLNIRLIH</sequence>
<evidence type="ECO:0000313" key="8">
    <source>
        <dbReference type="EMBL" id="KAK7388626.1"/>
    </source>
</evidence>
<proteinExistence type="inferred from homology"/>
<dbReference type="InterPro" id="IPR040911">
    <property type="entry name" value="Exostosin_GT47"/>
</dbReference>
<dbReference type="AlphaFoldDB" id="A0AAN9S419"/>
<comment type="similarity">
    <text evidence="2">Belongs to the glycosyltransferase 47 family.</text>
</comment>
<evidence type="ECO:0000256" key="6">
    <source>
        <dbReference type="SAM" id="SignalP"/>
    </source>
</evidence>
<keyword evidence="5" id="KW-0333">Golgi apparatus</keyword>
<organism evidence="8 9">
    <name type="scientific">Psophocarpus tetragonolobus</name>
    <name type="common">Winged bean</name>
    <name type="synonym">Dolichos tetragonolobus</name>
    <dbReference type="NCBI Taxonomy" id="3891"/>
    <lineage>
        <taxon>Eukaryota</taxon>
        <taxon>Viridiplantae</taxon>
        <taxon>Streptophyta</taxon>
        <taxon>Embryophyta</taxon>
        <taxon>Tracheophyta</taxon>
        <taxon>Spermatophyta</taxon>
        <taxon>Magnoliopsida</taxon>
        <taxon>eudicotyledons</taxon>
        <taxon>Gunneridae</taxon>
        <taxon>Pentapetalae</taxon>
        <taxon>rosids</taxon>
        <taxon>fabids</taxon>
        <taxon>Fabales</taxon>
        <taxon>Fabaceae</taxon>
        <taxon>Papilionoideae</taxon>
        <taxon>50 kb inversion clade</taxon>
        <taxon>NPAAA clade</taxon>
        <taxon>indigoferoid/millettioid clade</taxon>
        <taxon>Phaseoleae</taxon>
        <taxon>Psophocarpus</taxon>
    </lineage>
</organism>
<keyword evidence="9" id="KW-1185">Reference proteome</keyword>
<dbReference type="GO" id="GO:0000139">
    <property type="term" value="C:Golgi membrane"/>
    <property type="evidence" value="ECO:0007669"/>
    <property type="project" value="UniProtKB-SubCell"/>
</dbReference>
<evidence type="ECO:0000259" key="7">
    <source>
        <dbReference type="Pfam" id="PF03016"/>
    </source>
</evidence>
<protein>
    <recommendedName>
        <fullName evidence="7">Exostosin GT47 domain-containing protein</fullName>
    </recommendedName>
</protein>
<dbReference type="EMBL" id="JAYMYS010000006">
    <property type="protein sequence ID" value="KAK7388626.1"/>
    <property type="molecule type" value="Genomic_DNA"/>
</dbReference>
<comment type="subcellular location">
    <subcellularLocation>
        <location evidence="1">Golgi apparatus membrane</location>
        <topology evidence="1">Single-pass type II membrane protein</topology>
    </subcellularLocation>
</comment>
<keyword evidence="4" id="KW-0735">Signal-anchor</keyword>
<dbReference type="Pfam" id="PF03016">
    <property type="entry name" value="Exostosin_GT47"/>
    <property type="match status" value="1"/>
</dbReference>
<keyword evidence="3" id="KW-0808">Transferase</keyword>
<feature type="chain" id="PRO_5042866715" description="Exostosin GT47 domain-containing protein" evidence="6">
    <location>
        <begin position="25"/>
        <end position="476"/>
    </location>
</feature>
<evidence type="ECO:0000256" key="4">
    <source>
        <dbReference type="ARBA" id="ARBA00022968"/>
    </source>
</evidence>